<reference evidence="2 3" key="1">
    <citation type="journal article" date="2020" name="ISME J.">
        <title>Uncovering the hidden diversity of litter-decomposition mechanisms in mushroom-forming fungi.</title>
        <authorList>
            <person name="Floudas D."/>
            <person name="Bentzer J."/>
            <person name="Ahren D."/>
            <person name="Johansson T."/>
            <person name="Persson P."/>
            <person name="Tunlid A."/>
        </authorList>
    </citation>
    <scope>NUCLEOTIDE SEQUENCE [LARGE SCALE GENOMIC DNA]</scope>
    <source>
        <strain evidence="2 3">CBS 291.85</strain>
    </source>
</reference>
<feature type="compositionally biased region" description="Polar residues" evidence="1">
    <location>
        <begin position="410"/>
        <end position="438"/>
    </location>
</feature>
<feature type="region of interest" description="Disordered" evidence="1">
    <location>
        <begin position="354"/>
        <end position="393"/>
    </location>
</feature>
<proteinExistence type="predicted"/>
<keyword evidence="3" id="KW-1185">Reference proteome</keyword>
<feature type="compositionally biased region" description="Polar residues" evidence="1">
    <location>
        <begin position="656"/>
        <end position="678"/>
    </location>
</feature>
<feature type="compositionally biased region" description="Polar residues" evidence="1">
    <location>
        <begin position="561"/>
        <end position="570"/>
    </location>
</feature>
<feature type="region of interest" description="Disordered" evidence="1">
    <location>
        <begin position="553"/>
        <end position="576"/>
    </location>
</feature>
<comment type="caution">
    <text evidence="2">The sequence shown here is derived from an EMBL/GenBank/DDBJ whole genome shotgun (WGS) entry which is preliminary data.</text>
</comment>
<protein>
    <submittedName>
        <fullName evidence="2">Uncharacterized protein</fullName>
    </submittedName>
</protein>
<sequence length="733" mass="80329">MLCLYGLEFCAITRIPRNEWKKAKLIIELCRRLADRATVQTKDDVKNILKSSKEAIGAIVDNQSRQELDRKIESTLRLVERLEKNPRDMDLKVTDITVGGSFSATLDQATKAEHRKLLDIENIRQKVEKKLVSAPVDVDFKMQDSRAPTFLLADPPKLDNPPKFDKPAVFLWHFHSTDPLNTLVWKYWQARLQLQETGGALDLLSSLSLHFYASRDCARLQRGAAGVESLILSDTFADVIDKRGLKPGKQLKILAMPDHSSYMVLKYSRTESRLFANFWEISENEYILKEPSGKLLKATSLAETGVPGRRMDELRNFMRIVCHDKTEPRAGQRYVLDISGSEIGTDVVPLHNQSISAPSSIPPGHPMSTSMPRPRPTPTPTPTPTLTPTPTPMPVPVVMLVAPGSGESGRGTTRPNSHRTFPSTTATAPPHNQSISTPSPVPARNGYPTVMSPKQQVLSVDISMPLPMVMPIPETVMPVASGSGQSGRGLQTRRDSNRTFSGISFESAISSVQSQESYHSMQSHITNAAMPMPMPMPIPVSETAMAAGESRRGMTRHDSNRTFSGTSFESAISDGPSELSVQSYHSVQSPISSTESLELPNAIRMPLPQSVMSIVQPNIFEACQVSKNPLVTGVGLPGPSTTPPVVTLDSRPPASKHSSVNKAHPPDSTSFSLANKTGPTMEATRAGAVVQNQTSVKDAPVAPGVDSKNEDDQPASRKRWYTPIVNKVKSYWK</sequence>
<evidence type="ECO:0000313" key="3">
    <source>
        <dbReference type="Proteomes" id="UP000559256"/>
    </source>
</evidence>
<name>A0A8H5LWL5_9AGAR</name>
<dbReference type="EMBL" id="JAACJM010000006">
    <property type="protein sequence ID" value="KAF5372248.1"/>
    <property type="molecule type" value="Genomic_DNA"/>
</dbReference>
<evidence type="ECO:0000256" key="1">
    <source>
        <dbReference type="SAM" id="MobiDB-lite"/>
    </source>
</evidence>
<accession>A0A8H5LWL5</accession>
<feature type="region of interest" description="Disordered" evidence="1">
    <location>
        <begin position="405"/>
        <end position="441"/>
    </location>
</feature>
<dbReference type="AlphaFoldDB" id="A0A8H5LWL5"/>
<organism evidence="2 3">
    <name type="scientific">Tetrapyrgos nigripes</name>
    <dbReference type="NCBI Taxonomy" id="182062"/>
    <lineage>
        <taxon>Eukaryota</taxon>
        <taxon>Fungi</taxon>
        <taxon>Dikarya</taxon>
        <taxon>Basidiomycota</taxon>
        <taxon>Agaricomycotina</taxon>
        <taxon>Agaricomycetes</taxon>
        <taxon>Agaricomycetidae</taxon>
        <taxon>Agaricales</taxon>
        <taxon>Marasmiineae</taxon>
        <taxon>Marasmiaceae</taxon>
        <taxon>Tetrapyrgos</taxon>
    </lineage>
</organism>
<feature type="region of interest" description="Disordered" evidence="1">
    <location>
        <begin position="636"/>
        <end position="719"/>
    </location>
</feature>
<feature type="compositionally biased region" description="Pro residues" evidence="1">
    <location>
        <begin position="373"/>
        <end position="393"/>
    </location>
</feature>
<gene>
    <name evidence="2" type="ORF">D9758_004986</name>
</gene>
<evidence type="ECO:0000313" key="2">
    <source>
        <dbReference type="EMBL" id="KAF5372248.1"/>
    </source>
</evidence>
<dbReference type="Proteomes" id="UP000559256">
    <property type="component" value="Unassembled WGS sequence"/>
</dbReference>